<keyword evidence="2" id="KW-1185">Reference proteome</keyword>
<name>A0A1I8BXH7_MELHA</name>
<feature type="transmembrane region" description="Helical" evidence="1">
    <location>
        <begin position="12"/>
        <end position="38"/>
    </location>
</feature>
<keyword evidence="1" id="KW-0812">Transmembrane</keyword>
<proteinExistence type="predicted"/>
<feature type="transmembrane region" description="Helical" evidence="1">
    <location>
        <begin position="130"/>
        <end position="154"/>
    </location>
</feature>
<protein>
    <submittedName>
        <fullName evidence="3">Ion_trans_2 domain-containing protein</fullName>
    </submittedName>
</protein>
<sequence length="195" mass="21910">MEGVVLYEEPEPLYIILIPHLAMIASLIAYMIVGSLIYRIIDQGIGNKSWARSFIWVFQLLATIGWGDSQAGNTQSQAFTEQNADEVLDVLKTQRLPLASILTLLILHQCLGVAIYSFGIKDWPIVSTTLIAILYISAGIILLSALFLTLALYYQAFLYIELKGNFVQVYEKFLLWKSCNKVRDNTTVEKGVTKN</sequence>
<evidence type="ECO:0000313" key="2">
    <source>
        <dbReference type="Proteomes" id="UP000095281"/>
    </source>
</evidence>
<organism evidence="2 3">
    <name type="scientific">Meloidogyne hapla</name>
    <name type="common">Root-knot nematode worm</name>
    <dbReference type="NCBI Taxonomy" id="6305"/>
    <lineage>
        <taxon>Eukaryota</taxon>
        <taxon>Metazoa</taxon>
        <taxon>Ecdysozoa</taxon>
        <taxon>Nematoda</taxon>
        <taxon>Chromadorea</taxon>
        <taxon>Rhabditida</taxon>
        <taxon>Tylenchina</taxon>
        <taxon>Tylenchomorpha</taxon>
        <taxon>Tylenchoidea</taxon>
        <taxon>Meloidogynidae</taxon>
        <taxon>Meloidogyninae</taxon>
        <taxon>Meloidogyne</taxon>
    </lineage>
</organism>
<dbReference type="Gene3D" id="1.10.287.70">
    <property type="match status" value="1"/>
</dbReference>
<reference evidence="3" key="1">
    <citation type="submission" date="2016-11" db="UniProtKB">
        <authorList>
            <consortium name="WormBaseParasite"/>
        </authorList>
    </citation>
    <scope>IDENTIFICATION</scope>
</reference>
<dbReference type="WBParaSite" id="MhA1_Contig78.frz3.gene39">
    <property type="protein sequence ID" value="MhA1_Contig78.frz3.gene39"/>
    <property type="gene ID" value="MhA1_Contig78.frz3.gene39"/>
</dbReference>
<feature type="transmembrane region" description="Helical" evidence="1">
    <location>
        <begin position="98"/>
        <end position="118"/>
    </location>
</feature>
<dbReference type="Proteomes" id="UP000095281">
    <property type="component" value="Unplaced"/>
</dbReference>
<evidence type="ECO:0000256" key="1">
    <source>
        <dbReference type="SAM" id="Phobius"/>
    </source>
</evidence>
<evidence type="ECO:0000313" key="3">
    <source>
        <dbReference type="WBParaSite" id="MhA1_Contig78.frz3.gene39"/>
    </source>
</evidence>
<keyword evidence="1" id="KW-1133">Transmembrane helix</keyword>
<accession>A0A1I8BXH7</accession>
<dbReference type="SUPFAM" id="SSF81324">
    <property type="entry name" value="Voltage-gated potassium channels"/>
    <property type="match status" value="1"/>
</dbReference>
<keyword evidence="1" id="KW-0472">Membrane</keyword>
<dbReference type="AlphaFoldDB" id="A0A1I8BXH7"/>